<gene>
    <name evidence="3" type="ORF">HDG40_004190</name>
</gene>
<evidence type="ECO:0000259" key="2">
    <source>
        <dbReference type="Pfam" id="PF13628"/>
    </source>
</evidence>
<dbReference type="InterPro" id="IPR025419">
    <property type="entry name" value="DUF4142"/>
</dbReference>
<dbReference type="Pfam" id="PF13628">
    <property type="entry name" value="DUF4142"/>
    <property type="match status" value="1"/>
</dbReference>
<sequence>MIPSRKAAALVLLAALSLRMYDVHAQHSDQQIAAILMVANRAEIEAGNLALSRTQTRSIRNFAGKMIAEHRDLYQSAVELTQRLMLYPENSRMSEAFRNEGDDNLARLNAADEYAFDGDYLYQEITYHQQLVHAVDNTLLPAAKNAELKALLVRARVIFILHLDYAIRLQSARVR</sequence>
<dbReference type="PANTHER" id="PTHR38593:SF1">
    <property type="entry name" value="BLR2558 PROTEIN"/>
    <property type="match status" value="1"/>
</dbReference>
<accession>A0A7W8Q8Y9</accession>
<protein>
    <submittedName>
        <fullName evidence="3">Putative membrane protein</fullName>
    </submittedName>
</protein>
<dbReference type="Gene3D" id="1.20.1260.10">
    <property type="match status" value="1"/>
</dbReference>
<dbReference type="Proteomes" id="UP000592780">
    <property type="component" value="Unassembled WGS sequence"/>
</dbReference>
<feature type="chain" id="PRO_5031110808" evidence="1">
    <location>
        <begin position="26"/>
        <end position="175"/>
    </location>
</feature>
<evidence type="ECO:0000313" key="3">
    <source>
        <dbReference type="EMBL" id="MBB5426017.1"/>
    </source>
</evidence>
<evidence type="ECO:0000256" key="1">
    <source>
        <dbReference type="SAM" id="SignalP"/>
    </source>
</evidence>
<keyword evidence="1" id="KW-0732">Signal</keyword>
<dbReference type="InterPro" id="IPR012347">
    <property type="entry name" value="Ferritin-like"/>
</dbReference>
<proteinExistence type="predicted"/>
<dbReference type="RefSeq" id="WP_184131075.1">
    <property type="nucleotide sequence ID" value="NZ_JACHDD010000006.1"/>
</dbReference>
<reference evidence="3 4" key="1">
    <citation type="submission" date="2020-08" db="EMBL/GenBank/DDBJ databases">
        <title>Genomic Encyclopedia of Type Strains, Phase IV (KMG-V): Genome sequencing to study the core and pangenomes of soil and plant-associated prokaryotes.</title>
        <authorList>
            <person name="Whitman W."/>
        </authorList>
    </citation>
    <scope>NUCLEOTIDE SEQUENCE [LARGE SCALE GENOMIC DNA]</scope>
    <source>
        <strain evidence="3 4">JPY158</strain>
    </source>
</reference>
<name>A0A7W8Q8Y9_PARAM</name>
<evidence type="ECO:0000313" key="4">
    <source>
        <dbReference type="Proteomes" id="UP000592780"/>
    </source>
</evidence>
<dbReference type="PANTHER" id="PTHR38593">
    <property type="entry name" value="BLR2558 PROTEIN"/>
    <property type="match status" value="1"/>
</dbReference>
<comment type="caution">
    <text evidence="3">The sequence shown here is derived from an EMBL/GenBank/DDBJ whole genome shotgun (WGS) entry which is preliminary data.</text>
</comment>
<dbReference type="AlphaFoldDB" id="A0A7W8Q8Y9"/>
<keyword evidence="4" id="KW-1185">Reference proteome</keyword>
<organism evidence="3 4">
    <name type="scientific">Paraburkholderia atlantica</name>
    <dbReference type="NCBI Taxonomy" id="2654982"/>
    <lineage>
        <taxon>Bacteria</taxon>
        <taxon>Pseudomonadati</taxon>
        <taxon>Pseudomonadota</taxon>
        <taxon>Betaproteobacteria</taxon>
        <taxon>Burkholderiales</taxon>
        <taxon>Burkholderiaceae</taxon>
        <taxon>Paraburkholderia</taxon>
    </lineage>
</organism>
<feature type="signal peptide" evidence="1">
    <location>
        <begin position="1"/>
        <end position="25"/>
    </location>
</feature>
<feature type="domain" description="DUF4142" evidence="2">
    <location>
        <begin position="28"/>
        <end position="167"/>
    </location>
</feature>
<dbReference type="EMBL" id="JACHDD010000006">
    <property type="protein sequence ID" value="MBB5426017.1"/>
    <property type="molecule type" value="Genomic_DNA"/>
</dbReference>